<dbReference type="EMBL" id="CP136798">
    <property type="protein sequence ID" value="XCN12982.1"/>
    <property type="molecule type" value="Genomic_DNA"/>
</dbReference>
<name>A0AAU8KDF9_9ACTN</name>
<accession>A0AAU8KDF9</accession>
<dbReference type="RefSeq" id="WP_093809204.1">
    <property type="nucleotide sequence ID" value="NZ_CP136798.1"/>
</dbReference>
<gene>
    <name evidence="1" type="ORF">R1Y80_04725</name>
</gene>
<evidence type="ECO:0000313" key="1">
    <source>
        <dbReference type="EMBL" id="XCN12982.1"/>
    </source>
</evidence>
<reference evidence="1" key="1">
    <citation type="submission" date="2023-10" db="EMBL/GenBank/DDBJ databases">
        <title>Complete genome sequence of Streptomyces sp. JL1001.</title>
        <authorList>
            <person name="Jiang L."/>
        </authorList>
    </citation>
    <scope>NUCLEOTIDE SEQUENCE</scope>
    <source>
        <strain evidence="1">JL1001</strain>
    </source>
</reference>
<dbReference type="AlphaFoldDB" id="A0AAU8KDF9"/>
<organism evidence="1">
    <name type="scientific">Streptomyces sp. JL1001</name>
    <dbReference type="NCBI Taxonomy" id="3078227"/>
    <lineage>
        <taxon>Bacteria</taxon>
        <taxon>Bacillati</taxon>
        <taxon>Actinomycetota</taxon>
        <taxon>Actinomycetes</taxon>
        <taxon>Kitasatosporales</taxon>
        <taxon>Streptomycetaceae</taxon>
        <taxon>Streptomyces</taxon>
    </lineage>
</organism>
<sequence>MSGNEFDVNVSTGRLKEIEGIVMDAFDRMAQSAKTVGSQGEQIGLAYQGSGTATAMDTYANLAGAGTALSDALQGLKDDLGLTGEVGHDTDDAARQAMSGANGVSSSVTAGM</sequence>
<proteinExistence type="predicted"/>
<protein>
    <submittedName>
        <fullName evidence="1">Aliphatic sulfonate ABC transporter substrate-binding protein</fullName>
    </submittedName>
</protein>